<dbReference type="EMBL" id="KZ678135">
    <property type="protein sequence ID" value="PSN67318.1"/>
    <property type="molecule type" value="Genomic_DNA"/>
</dbReference>
<organism evidence="2 3">
    <name type="scientific">Corynespora cassiicola Philippines</name>
    <dbReference type="NCBI Taxonomy" id="1448308"/>
    <lineage>
        <taxon>Eukaryota</taxon>
        <taxon>Fungi</taxon>
        <taxon>Dikarya</taxon>
        <taxon>Ascomycota</taxon>
        <taxon>Pezizomycotina</taxon>
        <taxon>Dothideomycetes</taxon>
        <taxon>Pleosporomycetidae</taxon>
        <taxon>Pleosporales</taxon>
        <taxon>Corynesporascaceae</taxon>
        <taxon>Corynespora</taxon>
    </lineage>
</organism>
<evidence type="ECO:0000256" key="1">
    <source>
        <dbReference type="SAM" id="MobiDB-lite"/>
    </source>
</evidence>
<dbReference type="Proteomes" id="UP000240883">
    <property type="component" value="Unassembled WGS sequence"/>
</dbReference>
<sequence length="104" mass="11175">MDPEASAAMGQPDSMCLLLPVGREHLVSNTYTASAALAHVAAISQQSQAVGPSARRMHEKKNKTKPPLAALRPGSRRRPPSSHSGCPPFEPLLFGLFDETRKKS</sequence>
<feature type="region of interest" description="Disordered" evidence="1">
    <location>
        <begin position="48"/>
        <end position="91"/>
    </location>
</feature>
<name>A0A2T2NQF7_CORCC</name>
<reference evidence="2 3" key="1">
    <citation type="journal article" date="2018" name="Front. Microbiol.">
        <title>Genome-Wide Analysis of Corynespora cassiicola Leaf Fall Disease Putative Effectors.</title>
        <authorList>
            <person name="Lopez D."/>
            <person name="Ribeiro S."/>
            <person name="Label P."/>
            <person name="Fumanal B."/>
            <person name="Venisse J.S."/>
            <person name="Kohler A."/>
            <person name="de Oliveira R.R."/>
            <person name="Labutti K."/>
            <person name="Lipzen A."/>
            <person name="Lail K."/>
            <person name="Bauer D."/>
            <person name="Ohm R.A."/>
            <person name="Barry K.W."/>
            <person name="Spatafora J."/>
            <person name="Grigoriev I.V."/>
            <person name="Martin F.M."/>
            <person name="Pujade-Renaud V."/>
        </authorList>
    </citation>
    <scope>NUCLEOTIDE SEQUENCE [LARGE SCALE GENOMIC DNA]</scope>
    <source>
        <strain evidence="2 3">Philippines</strain>
    </source>
</reference>
<evidence type="ECO:0000313" key="2">
    <source>
        <dbReference type="EMBL" id="PSN67318.1"/>
    </source>
</evidence>
<protein>
    <submittedName>
        <fullName evidence="2">Uncharacterized protein</fullName>
    </submittedName>
</protein>
<feature type="compositionally biased region" description="Basic residues" evidence="1">
    <location>
        <begin position="55"/>
        <end position="64"/>
    </location>
</feature>
<keyword evidence="3" id="KW-1185">Reference proteome</keyword>
<proteinExistence type="predicted"/>
<evidence type="ECO:0000313" key="3">
    <source>
        <dbReference type="Proteomes" id="UP000240883"/>
    </source>
</evidence>
<accession>A0A2T2NQF7</accession>
<dbReference type="AlphaFoldDB" id="A0A2T2NQF7"/>
<gene>
    <name evidence="2" type="ORF">BS50DRAFT_574030</name>
</gene>